<comment type="similarity">
    <text evidence="2">Belongs to the binding-protein-dependent transport system permease family. CysTW subfamily.</text>
</comment>
<feature type="transmembrane region" description="Helical" evidence="9">
    <location>
        <begin position="124"/>
        <end position="148"/>
    </location>
</feature>
<dbReference type="CDD" id="cd06261">
    <property type="entry name" value="TM_PBP2"/>
    <property type="match status" value="1"/>
</dbReference>
<dbReference type="AlphaFoldDB" id="A0A6J6GD99"/>
<feature type="domain" description="ABC transmembrane type-1" evidence="10">
    <location>
        <begin position="88"/>
        <end position="320"/>
    </location>
</feature>
<evidence type="ECO:0000256" key="3">
    <source>
        <dbReference type="ARBA" id="ARBA00022448"/>
    </source>
</evidence>
<dbReference type="Pfam" id="PF00528">
    <property type="entry name" value="BPD_transp_1"/>
    <property type="match status" value="1"/>
</dbReference>
<dbReference type="InterPro" id="IPR011864">
    <property type="entry name" value="Phosphate_PstC"/>
</dbReference>
<dbReference type="EMBL" id="CAEZTS010000282">
    <property type="protein sequence ID" value="CAB4599117.1"/>
    <property type="molecule type" value="Genomic_DNA"/>
</dbReference>
<evidence type="ECO:0000256" key="4">
    <source>
        <dbReference type="ARBA" id="ARBA00022475"/>
    </source>
</evidence>
<keyword evidence="3" id="KW-0813">Transport</keyword>
<feature type="transmembrane region" description="Helical" evidence="9">
    <location>
        <begin position="181"/>
        <end position="201"/>
    </location>
</feature>
<reference evidence="11" key="1">
    <citation type="submission" date="2020-05" db="EMBL/GenBank/DDBJ databases">
        <authorList>
            <person name="Chiriac C."/>
            <person name="Salcher M."/>
            <person name="Ghai R."/>
            <person name="Kavagutti S V."/>
        </authorList>
    </citation>
    <scope>NUCLEOTIDE SEQUENCE</scope>
</reference>
<keyword evidence="7 9" id="KW-1133">Transmembrane helix</keyword>
<organism evidence="11">
    <name type="scientific">freshwater metagenome</name>
    <dbReference type="NCBI Taxonomy" id="449393"/>
    <lineage>
        <taxon>unclassified sequences</taxon>
        <taxon>metagenomes</taxon>
        <taxon>ecological metagenomes</taxon>
    </lineage>
</organism>
<evidence type="ECO:0000256" key="1">
    <source>
        <dbReference type="ARBA" id="ARBA00004651"/>
    </source>
</evidence>
<dbReference type="SUPFAM" id="SSF161098">
    <property type="entry name" value="MetI-like"/>
    <property type="match status" value="1"/>
</dbReference>
<sequence>MTSVADVSESNLVDEARVTPVVRRSKVDRAYRAVATLSGSVVFMVMALIGGFLLYRGIDALRISGWGFITESQWAPDMGGAFGIAAVLPYTVSIALVALFLAVPISVATALFITEYAPRRLRRFLTATIDLLAAVPSLIYGLWGLFYLQPRLITLSKWLADNLGFIPFFEVNEDFGTSLGVFPSSTFVAGVIVSLMVIPICTSVMREVFGQAPPGEREGAMALGGTRWGVVRDVVLPFGRGGIIGGSMLGLGRALGETIAVTLIISPSFDAKWSIVEQGSNSIAALIALKFSESTETGISALMAAGLALFVITLIVNTAASSVVNRSRSGSATEI</sequence>
<dbReference type="GO" id="GO:0006817">
    <property type="term" value="P:phosphate ion transport"/>
    <property type="evidence" value="ECO:0007669"/>
    <property type="project" value="UniProtKB-KW"/>
</dbReference>
<dbReference type="InterPro" id="IPR000515">
    <property type="entry name" value="MetI-like"/>
</dbReference>
<dbReference type="PANTHER" id="PTHR30425">
    <property type="entry name" value="PHOSPHATE TRANSPORT SYSTEM PERMEASE PROTEIN PST"/>
    <property type="match status" value="1"/>
</dbReference>
<feature type="transmembrane region" description="Helical" evidence="9">
    <location>
        <begin position="299"/>
        <end position="320"/>
    </location>
</feature>
<evidence type="ECO:0000256" key="9">
    <source>
        <dbReference type="SAM" id="Phobius"/>
    </source>
</evidence>
<keyword evidence="6 9" id="KW-0812">Transmembrane</keyword>
<keyword evidence="5" id="KW-0592">Phosphate transport</keyword>
<feature type="transmembrane region" description="Helical" evidence="9">
    <location>
        <begin position="87"/>
        <end position="112"/>
    </location>
</feature>
<accession>A0A6J6GD99</accession>
<dbReference type="GO" id="GO:0005886">
    <property type="term" value="C:plasma membrane"/>
    <property type="evidence" value="ECO:0007669"/>
    <property type="project" value="UniProtKB-SubCell"/>
</dbReference>
<dbReference type="Gene3D" id="1.10.3720.10">
    <property type="entry name" value="MetI-like"/>
    <property type="match status" value="1"/>
</dbReference>
<evidence type="ECO:0000256" key="6">
    <source>
        <dbReference type="ARBA" id="ARBA00022692"/>
    </source>
</evidence>
<comment type="subcellular location">
    <subcellularLocation>
        <location evidence="1">Cell membrane</location>
        <topology evidence="1">Multi-pass membrane protein</topology>
    </subcellularLocation>
</comment>
<evidence type="ECO:0000313" key="11">
    <source>
        <dbReference type="EMBL" id="CAB4599117.1"/>
    </source>
</evidence>
<proteinExistence type="inferred from homology"/>
<evidence type="ECO:0000259" key="10">
    <source>
        <dbReference type="PROSITE" id="PS50928"/>
    </source>
</evidence>
<gene>
    <name evidence="11" type="ORF">UFOPK1722_02091</name>
</gene>
<dbReference type="GO" id="GO:0005315">
    <property type="term" value="F:phosphate transmembrane transporter activity"/>
    <property type="evidence" value="ECO:0007669"/>
    <property type="project" value="InterPro"/>
</dbReference>
<protein>
    <submittedName>
        <fullName evidence="11">Unannotated protein</fullName>
    </submittedName>
</protein>
<dbReference type="InterPro" id="IPR035906">
    <property type="entry name" value="MetI-like_sf"/>
</dbReference>
<dbReference type="PROSITE" id="PS50928">
    <property type="entry name" value="ABC_TM1"/>
    <property type="match status" value="1"/>
</dbReference>
<dbReference type="InterPro" id="IPR051124">
    <property type="entry name" value="Phosphate_Transport_Permease"/>
</dbReference>
<evidence type="ECO:0000256" key="8">
    <source>
        <dbReference type="ARBA" id="ARBA00023136"/>
    </source>
</evidence>
<evidence type="ECO:0000256" key="7">
    <source>
        <dbReference type="ARBA" id="ARBA00022989"/>
    </source>
</evidence>
<name>A0A6J6GD99_9ZZZZ</name>
<keyword evidence="4" id="KW-1003">Cell membrane</keyword>
<dbReference type="NCBIfam" id="TIGR02138">
    <property type="entry name" value="phosphate_pstC"/>
    <property type="match status" value="1"/>
</dbReference>
<evidence type="ECO:0000256" key="5">
    <source>
        <dbReference type="ARBA" id="ARBA00022592"/>
    </source>
</evidence>
<keyword evidence="8 9" id="KW-0472">Membrane</keyword>
<evidence type="ECO:0000256" key="2">
    <source>
        <dbReference type="ARBA" id="ARBA00007069"/>
    </source>
</evidence>
<dbReference type="PANTHER" id="PTHR30425:SF1">
    <property type="entry name" value="PHOSPHATE TRANSPORT SYSTEM PERMEASE PROTEIN PSTC"/>
    <property type="match status" value="1"/>
</dbReference>
<feature type="transmembrane region" description="Helical" evidence="9">
    <location>
        <begin position="33"/>
        <end position="55"/>
    </location>
</feature>